<dbReference type="AlphaFoldDB" id="A0A9P4NLJ2"/>
<comment type="caution">
    <text evidence="2">The sequence shown here is derived from an EMBL/GenBank/DDBJ whole genome shotgun (WGS) entry which is preliminary data.</text>
</comment>
<keyword evidence="3" id="KW-1185">Reference proteome</keyword>
<proteinExistence type="predicted"/>
<accession>A0A9P4NLJ2</accession>
<name>A0A9P4NLJ2_9PEZI</name>
<feature type="region of interest" description="Disordered" evidence="1">
    <location>
        <begin position="1"/>
        <end position="28"/>
    </location>
</feature>
<dbReference type="EMBL" id="MU007064">
    <property type="protein sequence ID" value="KAF2426515.1"/>
    <property type="molecule type" value="Genomic_DNA"/>
</dbReference>
<evidence type="ECO:0000313" key="3">
    <source>
        <dbReference type="Proteomes" id="UP000800235"/>
    </source>
</evidence>
<evidence type="ECO:0000313" key="2">
    <source>
        <dbReference type="EMBL" id="KAF2426515.1"/>
    </source>
</evidence>
<evidence type="ECO:0000256" key="1">
    <source>
        <dbReference type="SAM" id="MobiDB-lite"/>
    </source>
</evidence>
<protein>
    <submittedName>
        <fullName evidence="2">Uncharacterized protein</fullName>
    </submittedName>
</protein>
<sequence>MTPKAKKQSSKPSTPKSTPTPHATNTGFRPSLQLSVTFQQQSIAPVHDFITGLPNELLEAVATKLDIDSNSSFRLASKAIYFATQGMYSREYHSNYTVYMNRHELEQLIFNCSKTDISGTHIPRDAITTLTLHPTCFEGMADPVQSIAGPLPAKPSIANMHTSLYAPFLWTQHLELDRTGFYLSCLLSAIDLLPSLRNIRIAIGNKSQQGCYVPTGFQRSSGPSHIFFNASIADMMQEITFLFNTVMIALRSQPRSSSTVIRTLDLCPTGMPTSVGCFSAARIETYALDFDHPSTRIVLENLTEFRAHFQMENANRLAVRPIASLIMRMSNLEKLELGAGLALSKWITHGSLDHCKDSQMFFPEIIRNLAEYEVTLPKLKFFKLQGCIVFPEELLAFLVAHKDILEHFHIREVCIFRGWKQIFAGLAQLPGMKMKRFQWEELHSAVPDGHPINGTAPAAGFKYHLRRIVPTVGPGVPAVDSDASADCHDVGEGKLRAELIRWSGSDGYYVHV</sequence>
<gene>
    <name evidence="2" type="ORF">EJ08DRAFT_736405</name>
</gene>
<dbReference type="Proteomes" id="UP000800235">
    <property type="component" value="Unassembled WGS sequence"/>
</dbReference>
<feature type="compositionally biased region" description="Low complexity" evidence="1">
    <location>
        <begin position="10"/>
        <end position="21"/>
    </location>
</feature>
<organism evidence="2 3">
    <name type="scientific">Tothia fuscella</name>
    <dbReference type="NCBI Taxonomy" id="1048955"/>
    <lineage>
        <taxon>Eukaryota</taxon>
        <taxon>Fungi</taxon>
        <taxon>Dikarya</taxon>
        <taxon>Ascomycota</taxon>
        <taxon>Pezizomycotina</taxon>
        <taxon>Dothideomycetes</taxon>
        <taxon>Pleosporomycetidae</taxon>
        <taxon>Venturiales</taxon>
        <taxon>Cylindrosympodiaceae</taxon>
        <taxon>Tothia</taxon>
    </lineage>
</organism>
<reference evidence="2" key="1">
    <citation type="journal article" date="2020" name="Stud. Mycol.">
        <title>101 Dothideomycetes genomes: a test case for predicting lifestyles and emergence of pathogens.</title>
        <authorList>
            <person name="Haridas S."/>
            <person name="Albert R."/>
            <person name="Binder M."/>
            <person name="Bloem J."/>
            <person name="Labutti K."/>
            <person name="Salamov A."/>
            <person name="Andreopoulos B."/>
            <person name="Baker S."/>
            <person name="Barry K."/>
            <person name="Bills G."/>
            <person name="Bluhm B."/>
            <person name="Cannon C."/>
            <person name="Castanera R."/>
            <person name="Culley D."/>
            <person name="Daum C."/>
            <person name="Ezra D."/>
            <person name="Gonzalez J."/>
            <person name="Henrissat B."/>
            <person name="Kuo A."/>
            <person name="Liang C."/>
            <person name="Lipzen A."/>
            <person name="Lutzoni F."/>
            <person name="Magnuson J."/>
            <person name="Mondo S."/>
            <person name="Nolan M."/>
            <person name="Ohm R."/>
            <person name="Pangilinan J."/>
            <person name="Park H.-J."/>
            <person name="Ramirez L."/>
            <person name="Alfaro M."/>
            <person name="Sun H."/>
            <person name="Tritt A."/>
            <person name="Yoshinaga Y."/>
            <person name="Zwiers L.-H."/>
            <person name="Turgeon B."/>
            <person name="Goodwin S."/>
            <person name="Spatafora J."/>
            <person name="Crous P."/>
            <person name="Grigoriev I."/>
        </authorList>
    </citation>
    <scope>NUCLEOTIDE SEQUENCE</scope>
    <source>
        <strain evidence="2">CBS 130266</strain>
    </source>
</reference>